<sequence>MFLHQSAYRQRILERFRMTEAKAVFVSTDPHVMLEPVKSKGGELCNAPYREAVESLMFLATVSCPDIANAVNTVSFLNSPGESHWRAVKQIFAFIIGTRNLGITYQSGGSKSDLMGYSDADYASDLETRQSTTGYIFSLANGPVL</sequence>
<dbReference type="PANTHER" id="PTHR11439:SF491">
    <property type="entry name" value="INTEGRASE CATALYTIC DOMAIN-CONTAINING PROTEIN"/>
    <property type="match status" value="1"/>
</dbReference>
<proteinExistence type="predicted"/>
<gene>
    <name evidence="1" type="ORF">RF55_25221</name>
</gene>
<protein>
    <submittedName>
        <fullName evidence="1">Integrase core domain protein</fullName>
    </submittedName>
</protein>
<dbReference type="PaxDb" id="67767-A0A0J7MMF5"/>
<organism evidence="1 2">
    <name type="scientific">Lasius niger</name>
    <name type="common">Black garden ant</name>
    <dbReference type="NCBI Taxonomy" id="67767"/>
    <lineage>
        <taxon>Eukaryota</taxon>
        <taxon>Metazoa</taxon>
        <taxon>Ecdysozoa</taxon>
        <taxon>Arthropoda</taxon>
        <taxon>Hexapoda</taxon>
        <taxon>Insecta</taxon>
        <taxon>Pterygota</taxon>
        <taxon>Neoptera</taxon>
        <taxon>Endopterygota</taxon>
        <taxon>Hymenoptera</taxon>
        <taxon>Apocrita</taxon>
        <taxon>Aculeata</taxon>
        <taxon>Formicoidea</taxon>
        <taxon>Formicidae</taxon>
        <taxon>Formicinae</taxon>
        <taxon>Lasius</taxon>
        <taxon>Lasius</taxon>
    </lineage>
</organism>
<evidence type="ECO:0000313" key="1">
    <source>
        <dbReference type="EMBL" id="KMQ81780.1"/>
    </source>
</evidence>
<dbReference type="AlphaFoldDB" id="A0A0J7MMF5"/>
<evidence type="ECO:0000313" key="2">
    <source>
        <dbReference type="Proteomes" id="UP000036403"/>
    </source>
</evidence>
<dbReference type="OrthoDB" id="7607472at2759"/>
<keyword evidence="2" id="KW-1185">Reference proteome</keyword>
<dbReference type="STRING" id="67767.A0A0J7MMF5"/>
<reference evidence="1 2" key="1">
    <citation type="submission" date="2015-04" db="EMBL/GenBank/DDBJ databases">
        <title>Lasius niger genome sequencing.</title>
        <authorList>
            <person name="Konorov E.A."/>
            <person name="Nikitin M.A."/>
            <person name="Kirill M.V."/>
            <person name="Chang P."/>
        </authorList>
    </citation>
    <scope>NUCLEOTIDE SEQUENCE [LARGE SCALE GENOMIC DNA]</scope>
    <source>
        <tissue evidence="1">Whole</tissue>
    </source>
</reference>
<comment type="caution">
    <text evidence="1">The sequence shown here is derived from an EMBL/GenBank/DDBJ whole genome shotgun (WGS) entry which is preliminary data.</text>
</comment>
<name>A0A0J7MMF5_LASNI</name>
<dbReference type="EMBL" id="LBMM01031719">
    <property type="protein sequence ID" value="KMQ81780.1"/>
    <property type="molecule type" value="Genomic_DNA"/>
</dbReference>
<dbReference type="PANTHER" id="PTHR11439">
    <property type="entry name" value="GAG-POL-RELATED RETROTRANSPOSON"/>
    <property type="match status" value="1"/>
</dbReference>
<dbReference type="Proteomes" id="UP000036403">
    <property type="component" value="Unassembled WGS sequence"/>
</dbReference>
<accession>A0A0J7MMF5</accession>